<proteinExistence type="predicted"/>
<evidence type="ECO:0000256" key="1">
    <source>
        <dbReference type="ARBA" id="ARBA00022527"/>
    </source>
</evidence>
<gene>
    <name evidence="7" type="ORF">BRAN1462_LOCUS16422</name>
</gene>
<dbReference type="InterPro" id="IPR050205">
    <property type="entry name" value="CDPK_Ser/Thr_kinases"/>
</dbReference>
<dbReference type="InterPro" id="IPR011009">
    <property type="entry name" value="Kinase-like_dom_sf"/>
</dbReference>
<evidence type="ECO:0000259" key="6">
    <source>
        <dbReference type="PROSITE" id="PS50011"/>
    </source>
</evidence>
<sequence length="322" mass="35436">MGAAVSQQRFDLLWAVDEGQVLGKGNVAVVYVCTQRCAPEKRYALKDLSADLSDIAALNRMSEELRILKALGCHKDIVSLVDSDDTRVGKMRLVLELCEGGVLHDRIQQLQRYPERDARSCCTNLVNAVAYIHSKGIMHRDIQLESILLAGTWSNSAVKISGFGYAKVVRDFPKSLLWSRSVSGSDLYVAPEVLWQQSHGCEVDMWALGVVVYAMLSGLLPCGLLYKWHRQIVDGEIFGLPDQAWRHLSGGARDLIMRLLRPRASDRLTAAQALCHPWLRPPTPAHSSVVRSDSLLLRVGECSLACSVGFPGSARTVGATGR</sequence>
<dbReference type="Pfam" id="PF00069">
    <property type="entry name" value="Pkinase"/>
    <property type="match status" value="1"/>
</dbReference>
<keyword evidence="4" id="KW-0418">Kinase</keyword>
<name>A0A6U6KRZ7_9DINO</name>
<feature type="domain" description="Protein kinase" evidence="6">
    <location>
        <begin position="16"/>
        <end position="279"/>
    </location>
</feature>
<protein>
    <recommendedName>
        <fullName evidence="6">Protein kinase domain-containing protein</fullName>
    </recommendedName>
</protein>
<evidence type="ECO:0000256" key="2">
    <source>
        <dbReference type="ARBA" id="ARBA00022679"/>
    </source>
</evidence>
<keyword evidence="1" id="KW-0723">Serine/threonine-protein kinase</keyword>
<keyword evidence="2" id="KW-0808">Transferase</keyword>
<accession>A0A6U6KRZ7</accession>
<organism evidence="7">
    <name type="scientific">Zooxanthella nutricula</name>
    <dbReference type="NCBI Taxonomy" id="1333877"/>
    <lineage>
        <taxon>Eukaryota</taxon>
        <taxon>Sar</taxon>
        <taxon>Alveolata</taxon>
        <taxon>Dinophyceae</taxon>
        <taxon>Peridiniales</taxon>
        <taxon>Peridiniales incertae sedis</taxon>
        <taxon>Zooxanthella</taxon>
    </lineage>
</organism>
<dbReference type="GO" id="GO:0004674">
    <property type="term" value="F:protein serine/threonine kinase activity"/>
    <property type="evidence" value="ECO:0007669"/>
    <property type="project" value="UniProtKB-KW"/>
</dbReference>
<dbReference type="GO" id="GO:0005524">
    <property type="term" value="F:ATP binding"/>
    <property type="evidence" value="ECO:0007669"/>
    <property type="project" value="UniProtKB-KW"/>
</dbReference>
<evidence type="ECO:0000256" key="3">
    <source>
        <dbReference type="ARBA" id="ARBA00022741"/>
    </source>
</evidence>
<dbReference type="EMBL" id="HBGW01025851">
    <property type="protein sequence ID" value="CAD9542949.1"/>
    <property type="molecule type" value="Transcribed_RNA"/>
</dbReference>
<dbReference type="SUPFAM" id="SSF56112">
    <property type="entry name" value="Protein kinase-like (PK-like)"/>
    <property type="match status" value="1"/>
</dbReference>
<dbReference type="PANTHER" id="PTHR24349">
    <property type="entry name" value="SERINE/THREONINE-PROTEIN KINASE"/>
    <property type="match status" value="1"/>
</dbReference>
<dbReference type="Gene3D" id="1.10.510.10">
    <property type="entry name" value="Transferase(Phosphotransferase) domain 1"/>
    <property type="match status" value="1"/>
</dbReference>
<keyword evidence="5" id="KW-0067">ATP-binding</keyword>
<evidence type="ECO:0000256" key="5">
    <source>
        <dbReference type="ARBA" id="ARBA00022840"/>
    </source>
</evidence>
<dbReference type="AlphaFoldDB" id="A0A6U6KRZ7"/>
<reference evidence="7" key="1">
    <citation type="submission" date="2021-01" db="EMBL/GenBank/DDBJ databases">
        <authorList>
            <person name="Corre E."/>
            <person name="Pelletier E."/>
            <person name="Niang G."/>
            <person name="Scheremetjew M."/>
            <person name="Finn R."/>
            <person name="Kale V."/>
            <person name="Holt S."/>
            <person name="Cochrane G."/>
            <person name="Meng A."/>
            <person name="Brown T."/>
            <person name="Cohen L."/>
        </authorList>
    </citation>
    <scope>NUCLEOTIDE SEQUENCE</scope>
    <source>
        <strain evidence="7">RCC3387</strain>
    </source>
</reference>
<evidence type="ECO:0000256" key="4">
    <source>
        <dbReference type="ARBA" id="ARBA00022777"/>
    </source>
</evidence>
<dbReference type="InterPro" id="IPR000719">
    <property type="entry name" value="Prot_kinase_dom"/>
</dbReference>
<keyword evidence="3" id="KW-0547">Nucleotide-binding</keyword>
<evidence type="ECO:0000313" key="7">
    <source>
        <dbReference type="EMBL" id="CAD9542949.1"/>
    </source>
</evidence>
<dbReference type="PROSITE" id="PS50011">
    <property type="entry name" value="PROTEIN_KINASE_DOM"/>
    <property type="match status" value="1"/>
</dbReference>